<dbReference type="AlphaFoldDB" id="A0A0E0G291"/>
<feature type="compositionally biased region" description="Low complexity" evidence="1">
    <location>
        <begin position="31"/>
        <end position="44"/>
    </location>
</feature>
<keyword evidence="3" id="KW-1185">Reference proteome</keyword>
<protein>
    <submittedName>
        <fullName evidence="2">Uncharacterized protein</fullName>
    </submittedName>
</protein>
<reference evidence="2" key="1">
    <citation type="submission" date="2015-04" db="UniProtKB">
        <authorList>
            <consortium name="EnsemblPlants"/>
        </authorList>
    </citation>
    <scope>IDENTIFICATION</scope>
    <source>
        <strain evidence="2">SL10</strain>
    </source>
</reference>
<proteinExistence type="predicted"/>
<name>A0A0E0G291_ORYNI</name>
<evidence type="ECO:0000256" key="1">
    <source>
        <dbReference type="SAM" id="MobiDB-lite"/>
    </source>
</evidence>
<feature type="region of interest" description="Disordered" evidence="1">
    <location>
        <begin position="1"/>
        <end position="44"/>
    </location>
</feature>
<sequence>MGGVHGFSLDWPQWTTGGKKHRKGKEYRGDSQPLPSSSPAAVPTPVCQEEAVVELSTASGGDDQHVVALLLRRARCHAAA</sequence>
<dbReference type="Gramene" id="ONIVA02G06330.1">
    <property type="protein sequence ID" value="ONIVA02G06330.1"/>
    <property type="gene ID" value="ONIVA02G06330"/>
</dbReference>
<reference evidence="2" key="2">
    <citation type="submission" date="2018-04" db="EMBL/GenBank/DDBJ databases">
        <title>OnivRS2 (Oryza nivara Reference Sequence Version 2).</title>
        <authorList>
            <person name="Zhang J."/>
            <person name="Kudrna D."/>
            <person name="Lee S."/>
            <person name="Talag J."/>
            <person name="Rajasekar S."/>
            <person name="Welchert J."/>
            <person name="Hsing Y.-I."/>
            <person name="Wing R.A."/>
        </authorList>
    </citation>
    <scope>NUCLEOTIDE SEQUENCE [LARGE SCALE GENOMIC DNA]</scope>
    <source>
        <strain evidence="2">SL10</strain>
    </source>
</reference>
<dbReference type="Proteomes" id="UP000006591">
    <property type="component" value="Chromosome 2"/>
</dbReference>
<dbReference type="EnsemblPlants" id="ONIVA02G06330.1">
    <property type="protein sequence ID" value="ONIVA02G06330.1"/>
    <property type="gene ID" value="ONIVA02G06330"/>
</dbReference>
<dbReference type="HOGENOM" id="CLU_2593881_0_0_1"/>
<evidence type="ECO:0000313" key="3">
    <source>
        <dbReference type="Proteomes" id="UP000006591"/>
    </source>
</evidence>
<organism evidence="2">
    <name type="scientific">Oryza nivara</name>
    <name type="common">Indian wild rice</name>
    <name type="synonym">Oryza sativa f. spontanea</name>
    <dbReference type="NCBI Taxonomy" id="4536"/>
    <lineage>
        <taxon>Eukaryota</taxon>
        <taxon>Viridiplantae</taxon>
        <taxon>Streptophyta</taxon>
        <taxon>Embryophyta</taxon>
        <taxon>Tracheophyta</taxon>
        <taxon>Spermatophyta</taxon>
        <taxon>Magnoliopsida</taxon>
        <taxon>Liliopsida</taxon>
        <taxon>Poales</taxon>
        <taxon>Poaceae</taxon>
        <taxon>BOP clade</taxon>
        <taxon>Oryzoideae</taxon>
        <taxon>Oryzeae</taxon>
        <taxon>Oryzinae</taxon>
        <taxon>Oryza</taxon>
    </lineage>
</organism>
<evidence type="ECO:0000313" key="2">
    <source>
        <dbReference type="EnsemblPlants" id="ONIVA02G06330.1"/>
    </source>
</evidence>
<accession>A0A0E0G291</accession>